<sequence>MDAITESPGRYRPVSRKYDTIDKRYKFFEATRAHRMQTYYPLIQLGRSSYSSTRHKTTNLKSQASTGSEVDINQFTADSDSAAVNIWKFSLLRSIANDSSEKFFNYFALSSEIVY</sequence>
<organism evidence="1">
    <name type="scientific">Brugia malayi</name>
    <name type="common">Filarial nematode worm</name>
    <dbReference type="NCBI Taxonomy" id="6279"/>
    <lineage>
        <taxon>Eukaryota</taxon>
        <taxon>Metazoa</taxon>
        <taxon>Ecdysozoa</taxon>
        <taxon>Nematoda</taxon>
        <taxon>Chromadorea</taxon>
        <taxon>Rhabditida</taxon>
        <taxon>Spirurina</taxon>
        <taxon>Spiruromorpha</taxon>
        <taxon>Filarioidea</taxon>
        <taxon>Onchocercidae</taxon>
        <taxon>Brugia</taxon>
    </lineage>
</organism>
<evidence type="ECO:0000313" key="1">
    <source>
        <dbReference type="EMBL" id="CDP98278.1"/>
    </source>
</evidence>
<accession>A0A1I9G3J6</accession>
<name>A0A1I9G3J6_BRUMA</name>
<protein>
    <submittedName>
        <fullName evidence="1">Bm10465, isoform b</fullName>
    </submittedName>
</protein>
<reference evidence="1" key="2">
    <citation type="submission" date="2012-12" db="EMBL/GenBank/DDBJ databases">
        <authorList>
            <consortium name="WormBase Consortium"/>
            <person name="Ghedin E."/>
            <person name="Paulini M."/>
        </authorList>
    </citation>
    <scope>NUCLEOTIDE SEQUENCE</scope>
    <source>
        <strain evidence="1">FR3</strain>
    </source>
</reference>
<gene>
    <name evidence="1" type="primary">Bm10465</name>
    <name evidence="1" type="ORF">BM_Bm10465</name>
</gene>
<proteinExistence type="predicted"/>
<dbReference type="AlphaFoldDB" id="A0A1I9G3J6"/>
<reference evidence="1" key="1">
    <citation type="journal article" date="2007" name="Science">
        <title>Draft genome of the filarial nematode parasite Brugia malayi.</title>
        <authorList>
            <person name="Ghedin E."/>
            <person name="Wang S."/>
            <person name="Spiro D."/>
            <person name="Caler E."/>
            <person name="Zhao Q."/>
            <person name="Crabtree J."/>
            <person name="Allen J.E."/>
            <person name="Delcher A.L."/>
            <person name="Guiliano D.B."/>
            <person name="Miranda-Saavedra D."/>
            <person name="Angiuoli S.V."/>
            <person name="Creasy T."/>
            <person name="Amedeo P."/>
            <person name="Haas B."/>
            <person name="El-Sayed N.M."/>
            <person name="Wortman J.R."/>
            <person name="Feldblyum T."/>
            <person name="Tallon L."/>
            <person name="Schatz M."/>
            <person name="Shumway M."/>
            <person name="Koo H."/>
            <person name="Salzberg S.L."/>
            <person name="Schobel S."/>
            <person name="Pertea M."/>
            <person name="Pop M."/>
            <person name="White O."/>
            <person name="Barton G.J."/>
            <person name="Carlow C.K."/>
            <person name="Crawford M.J."/>
            <person name="Daub J."/>
            <person name="Dimmic M.W."/>
            <person name="Estes C.F."/>
            <person name="Foster J.M."/>
            <person name="Ganatra M."/>
            <person name="Gregory W.F."/>
            <person name="Johnson N.M."/>
            <person name="Jin J."/>
            <person name="Komuniecki R."/>
            <person name="Korf I."/>
            <person name="Kumar S."/>
            <person name="Laney S."/>
            <person name="Li B.W."/>
            <person name="Li W."/>
            <person name="Lindblom T.H."/>
            <person name="Lustigman S."/>
            <person name="Ma D."/>
            <person name="Maina C.V."/>
            <person name="Martin D.M."/>
            <person name="McCarter J.P."/>
            <person name="McReynolds L."/>
            <person name="Mitreva M."/>
            <person name="Nutman T.B."/>
            <person name="Parkinson J."/>
            <person name="Peregrin-Alvarez J.M."/>
            <person name="Poole C."/>
            <person name="Ren Q."/>
            <person name="Saunders L."/>
            <person name="Sluder A.E."/>
            <person name="Smith K."/>
            <person name="Stanke M."/>
            <person name="Unnasch T.R."/>
            <person name="Ware J."/>
            <person name="Wei A.D."/>
            <person name="Weil G."/>
            <person name="Williams D.J."/>
            <person name="Zhang Y."/>
            <person name="Williams S.A."/>
            <person name="Fraser-Liggett C."/>
            <person name="Slatko B."/>
            <person name="Blaxter M.L."/>
            <person name="Scott A.L."/>
        </authorList>
    </citation>
    <scope>NUCLEOTIDE SEQUENCE</scope>
    <source>
        <strain evidence="1">FR3</strain>
    </source>
</reference>
<dbReference type="EMBL" id="LN856994">
    <property type="protein sequence ID" value="CDP98278.1"/>
    <property type="molecule type" value="Genomic_DNA"/>
</dbReference>